<organism evidence="3 4">
    <name type="scientific">Pseudoalteromonas piratica</name>
    <dbReference type="NCBI Taxonomy" id="1348114"/>
    <lineage>
        <taxon>Bacteria</taxon>
        <taxon>Pseudomonadati</taxon>
        <taxon>Pseudomonadota</taxon>
        <taxon>Gammaproteobacteria</taxon>
        <taxon>Alteromonadales</taxon>
        <taxon>Pseudoalteromonadaceae</taxon>
        <taxon>Pseudoalteromonas</taxon>
    </lineage>
</organism>
<dbReference type="NCBIfam" id="TIGR02794">
    <property type="entry name" value="tolA_full"/>
    <property type="match status" value="2"/>
</dbReference>
<keyword evidence="2" id="KW-1133">Transmembrane helix</keyword>
<dbReference type="RefSeq" id="WP_038640989.1">
    <property type="nucleotide sequence ID" value="NZ_CP009888.1"/>
</dbReference>
<proteinExistence type="predicted"/>
<evidence type="ECO:0000256" key="1">
    <source>
        <dbReference type="SAM" id="MobiDB-lite"/>
    </source>
</evidence>
<dbReference type="KEGG" id="pseo:OM33_08910"/>
<name>A0A0A7EFE7_9GAMM</name>
<keyword evidence="2" id="KW-0812">Transmembrane</keyword>
<evidence type="ECO:0000256" key="2">
    <source>
        <dbReference type="SAM" id="Phobius"/>
    </source>
</evidence>
<feature type="region of interest" description="Disordered" evidence="1">
    <location>
        <begin position="115"/>
        <end position="170"/>
    </location>
</feature>
<accession>A0A0A7EFE7</accession>
<dbReference type="EMBL" id="CP009888">
    <property type="protein sequence ID" value="AIY65263.1"/>
    <property type="molecule type" value="Genomic_DNA"/>
</dbReference>
<dbReference type="HOGENOM" id="CLU_073807_0_0_6"/>
<dbReference type="STRING" id="1348114.OM33_08910"/>
<gene>
    <name evidence="3" type="ORF">OM33_08910</name>
</gene>
<dbReference type="eggNOG" id="COG3064">
    <property type="taxonomic scope" value="Bacteria"/>
</dbReference>
<dbReference type="OrthoDB" id="6194496at2"/>
<feature type="transmembrane region" description="Helical" evidence="2">
    <location>
        <begin position="12"/>
        <end position="29"/>
    </location>
</feature>
<dbReference type="AlphaFoldDB" id="A0A0A7EFE7"/>
<dbReference type="Proteomes" id="UP000030341">
    <property type="component" value="Chromosome 1"/>
</dbReference>
<dbReference type="SUPFAM" id="SSF74653">
    <property type="entry name" value="TolA/TonB C-terminal domain"/>
    <property type="match status" value="1"/>
</dbReference>
<dbReference type="InterPro" id="IPR014161">
    <property type="entry name" value="Tol-Pal_TolA"/>
</dbReference>
<sequence length="295" mass="33168">MKNDFNSALIKSAALHLAIIVAFVVGGFFKPSKPQVMEVILNAPTKAEQKSVEAVSVESKAVEKRIKELKKQEADKKAAEAKRIRDLERRAANAKKKREEEARRIAKLERERIRKEKEKKKAEAAAREAKKKQQAEQKKAAEAKKKAEELAKKRKAEEERLKKAEAKRKADAEAARQKALAEKLMQEQLAAEAAARSRAKQAQVLSEVEKYTALIIAKIQQNLLLEDSMKGKQCRLNLRLAFNGFVTQVEALNGDRQVCDAAIRAVRRADTLPVSKDKAVFDKLKNINLTIQPDI</sequence>
<evidence type="ECO:0000313" key="4">
    <source>
        <dbReference type="Proteomes" id="UP000030341"/>
    </source>
</evidence>
<dbReference type="GO" id="GO:0043213">
    <property type="term" value="P:bacteriocin transport"/>
    <property type="evidence" value="ECO:0007669"/>
    <property type="project" value="InterPro"/>
</dbReference>
<dbReference type="Pfam" id="PF06519">
    <property type="entry name" value="TolA"/>
    <property type="match status" value="1"/>
</dbReference>
<protein>
    <submittedName>
        <fullName evidence="3">Membrane protein TolA</fullName>
    </submittedName>
</protein>
<evidence type="ECO:0000313" key="3">
    <source>
        <dbReference type="EMBL" id="AIY65263.1"/>
    </source>
</evidence>
<dbReference type="Gene3D" id="3.30.1150.10">
    <property type="match status" value="1"/>
</dbReference>
<keyword evidence="2" id="KW-0472">Membrane</keyword>
<reference evidence="3 4" key="1">
    <citation type="submission" date="2014-11" db="EMBL/GenBank/DDBJ databases">
        <title>Complete Genome Sequence of Pseudoalteromonas sp. Strain OCN003 Isolated from Kaneohe Bay, Oahu, Hawaii.</title>
        <authorList>
            <person name="Beurmann S."/>
            <person name="Videau P."/>
            <person name="Ushijima B."/>
            <person name="Smith A.M."/>
            <person name="Aeby G.S."/>
            <person name="Callahan S.M."/>
            <person name="Belcaid M."/>
        </authorList>
    </citation>
    <scope>NUCLEOTIDE SEQUENCE [LARGE SCALE GENOMIC DNA]</scope>
    <source>
        <strain evidence="3 4">OCN003</strain>
    </source>
</reference>
<dbReference type="GO" id="GO:0019534">
    <property type="term" value="F:toxin transmembrane transporter activity"/>
    <property type="evidence" value="ECO:0007669"/>
    <property type="project" value="InterPro"/>
</dbReference>
<keyword evidence="4" id="KW-1185">Reference proteome</keyword>
<dbReference type="GO" id="GO:0016020">
    <property type="term" value="C:membrane"/>
    <property type="evidence" value="ECO:0007669"/>
    <property type="project" value="InterPro"/>
</dbReference>